<comment type="caution">
    <text evidence="2">The sequence shown here is derived from an EMBL/GenBank/DDBJ whole genome shotgun (WGS) entry which is preliminary data.</text>
</comment>
<organism evidence="2 3">
    <name type="scientific">Sphingobium quisquiliarum P25</name>
    <dbReference type="NCBI Taxonomy" id="1329909"/>
    <lineage>
        <taxon>Bacteria</taxon>
        <taxon>Pseudomonadati</taxon>
        <taxon>Pseudomonadota</taxon>
        <taxon>Alphaproteobacteria</taxon>
        <taxon>Sphingomonadales</taxon>
        <taxon>Sphingomonadaceae</taxon>
        <taxon>Sphingobium</taxon>
    </lineage>
</organism>
<dbReference type="GO" id="GO:0004029">
    <property type="term" value="F:aldehyde dehydrogenase (NAD+) activity"/>
    <property type="evidence" value="ECO:0007669"/>
    <property type="project" value="TreeGrafter"/>
</dbReference>
<dbReference type="GO" id="GO:0005737">
    <property type="term" value="C:cytoplasm"/>
    <property type="evidence" value="ECO:0007669"/>
    <property type="project" value="TreeGrafter"/>
</dbReference>
<keyword evidence="3" id="KW-1185">Reference proteome</keyword>
<evidence type="ECO:0000259" key="1">
    <source>
        <dbReference type="Pfam" id="PF01370"/>
    </source>
</evidence>
<dbReference type="AlphaFoldDB" id="T0I8S0"/>
<protein>
    <recommendedName>
        <fullName evidence="1">NAD-dependent epimerase/dehydratase domain-containing protein</fullName>
    </recommendedName>
</protein>
<accession>T0I8S0</accession>
<evidence type="ECO:0000313" key="2">
    <source>
        <dbReference type="EMBL" id="EQB08085.1"/>
    </source>
</evidence>
<name>T0I8S0_9SPHN</name>
<dbReference type="PANTHER" id="PTHR48079">
    <property type="entry name" value="PROTEIN YEEZ"/>
    <property type="match status" value="1"/>
</dbReference>
<dbReference type="InterPro" id="IPR001509">
    <property type="entry name" value="Epimerase_deHydtase"/>
</dbReference>
<dbReference type="SUPFAM" id="SSF51735">
    <property type="entry name" value="NAD(P)-binding Rossmann-fold domains"/>
    <property type="match status" value="1"/>
</dbReference>
<dbReference type="PANTHER" id="PTHR48079:SF6">
    <property type="entry name" value="NAD(P)-BINDING DOMAIN-CONTAINING PROTEIN-RELATED"/>
    <property type="match status" value="1"/>
</dbReference>
<dbReference type="InterPro" id="IPR036291">
    <property type="entry name" value="NAD(P)-bd_dom_sf"/>
</dbReference>
<sequence length="310" mass="33461">MKILVVGGAGLIGGHAALRLAQSGHDVVIAGRNAPAEDTPLGKLPFQRLDFVNDDPPADLLSRFDALVFSAGNDIRHVPKGADYFQHVTQANTIAQPRFFAAARDAGVRTAINIGSFYPHVAPHLLDSNPYVRSRYEAWLKTRALACPDFKVVSIDAPSVVGTVPGQISMFAAFVRYVEGRLLDAPVVAPAGGVTWVSTDTVSDCVEALLERGETGRGYLIGDESLTHQQIFGAFCEAVGKPAPPVSQDEHPILPDISLAWGRGNSLYFNANPQDAAMLNYRRGDVLRTIREEIVPQYAGASFPIRLDVF</sequence>
<dbReference type="RefSeq" id="WP_021238005.1">
    <property type="nucleotide sequence ID" value="NZ_ATHO01000071.1"/>
</dbReference>
<evidence type="ECO:0000313" key="3">
    <source>
        <dbReference type="Proteomes" id="UP000015525"/>
    </source>
</evidence>
<dbReference type="EMBL" id="ATHO01000071">
    <property type="protein sequence ID" value="EQB08085.1"/>
    <property type="molecule type" value="Genomic_DNA"/>
</dbReference>
<dbReference type="InterPro" id="IPR051783">
    <property type="entry name" value="NAD(P)-dependent_oxidoreduct"/>
</dbReference>
<dbReference type="Gene3D" id="3.40.50.720">
    <property type="entry name" value="NAD(P)-binding Rossmann-like Domain"/>
    <property type="match status" value="1"/>
</dbReference>
<dbReference type="PATRIC" id="fig|1329909.3.peg.1673"/>
<gene>
    <name evidence="2" type="ORF">L288_08660</name>
</gene>
<reference evidence="2 3" key="1">
    <citation type="journal article" date="2013" name="Genome Announc.">
        <title>Draft Genome Sequence of Sphingobium quisquiliarum Strain P25T, a Novel Hexachlorocyclohexane (HCH)-Degrading Bacterium Isolated from an HCH Dumpsite.</title>
        <authorList>
            <person name="Kumar Singh A."/>
            <person name="Sangwan N."/>
            <person name="Sharma A."/>
            <person name="Gupta V."/>
            <person name="Khurana J.P."/>
            <person name="Lal R."/>
        </authorList>
    </citation>
    <scope>NUCLEOTIDE SEQUENCE [LARGE SCALE GENOMIC DNA]</scope>
    <source>
        <strain evidence="2 3">P25</strain>
    </source>
</reference>
<feature type="domain" description="NAD-dependent epimerase/dehydratase" evidence="1">
    <location>
        <begin position="3"/>
        <end position="177"/>
    </location>
</feature>
<dbReference type="Proteomes" id="UP000015525">
    <property type="component" value="Unassembled WGS sequence"/>
</dbReference>
<proteinExistence type="predicted"/>
<dbReference type="Pfam" id="PF01370">
    <property type="entry name" value="Epimerase"/>
    <property type="match status" value="1"/>
</dbReference>